<reference evidence="14 15" key="1">
    <citation type="submission" date="2015-12" db="EMBL/GenBank/DDBJ databases">
        <title>A stable core within a dynamic pangenome in Sulfolobus acidocaldarius.</title>
        <authorList>
            <person name="Anderson R."/>
            <person name="Kouris A."/>
            <person name="Seward C."/>
            <person name="Campbell K."/>
            <person name="Whitaker R."/>
        </authorList>
    </citation>
    <scope>NUCLEOTIDE SEQUENCE [LARGE SCALE GENOMIC DNA]</scope>
    <source>
        <strain evidence="12 15">GG12-C01-09</strain>
        <strain evidence="13 14">NG05B_CO5_07</strain>
    </source>
</reference>
<evidence type="ECO:0000313" key="12">
    <source>
        <dbReference type="EMBL" id="ALU28847.1"/>
    </source>
</evidence>
<dbReference type="HAMAP" id="MF_01117">
    <property type="entry name" value="CDP_archaeol_synth"/>
    <property type="match status" value="1"/>
</dbReference>
<dbReference type="EMBL" id="CP013694">
    <property type="protein sequence ID" value="ALU28847.1"/>
    <property type="molecule type" value="Genomic_DNA"/>
</dbReference>
<evidence type="ECO:0000256" key="4">
    <source>
        <dbReference type="ARBA" id="ARBA00022692"/>
    </source>
</evidence>
<comment type="subcellular location">
    <subcellularLocation>
        <location evidence="11">Cell membrane</location>
        <topology evidence="11">Multi-pass membrane protein</topology>
    </subcellularLocation>
</comment>
<dbReference type="UniPathway" id="UPA00940"/>
<dbReference type="Proteomes" id="UP000065473">
    <property type="component" value="Chromosome"/>
</dbReference>
<dbReference type="InterPro" id="IPR032690">
    <property type="entry name" value="CarS"/>
</dbReference>
<keyword evidence="5 11" id="KW-0460">Magnesium</keyword>
<dbReference type="EMBL" id="CP013695">
    <property type="protein sequence ID" value="ALU31566.1"/>
    <property type="molecule type" value="Genomic_DNA"/>
</dbReference>
<feature type="transmembrane region" description="Helical" evidence="11">
    <location>
        <begin position="6"/>
        <end position="26"/>
    </location>
</feature>
<keyword evidence="8 11" id="KW-0472">Membrane</keyword>
<evidence type="ECO:0000256" key="6">
    <source>
        <dbReference type="ARBA" id="ARBA00022989"/>
    </source>
</evidence>
<gene>
    <name evidence="11" type="primary">carS</name>
    <name evidence="12" type="ORF">ATY89_01945</name>
    <name evidence="13" type="ORF">ATZ20_04980</name>
</gene>
<comment type="cofactor">
    <cofactor evidence="11">
        <name>Mg(2+)</name>
        <dbReference type="ChEBI" id="CHEBI:18420"/>
    </cofactor>
</comment>
<keyword evidence="7 11" id="KW-0443">Lipid metabolism</keyword>
<evidence type="ECO:0000256" key="11">
    <source>
        <dbReference type="HAMAP-Rule" id="MF_01117"/>
    </source>
</evidence>
<evidence type="ECO:0000256" key="9">
    <source>
        <dbReference type="ARBA" id="ARBA00023209"/>
    </source>
</evidence>
<keyword evidence="3 11" id="KW-0808">Transferase</keyword>
<organism evidence="13 14">
    <name type="scientific">Sulfolobus acidocaldarius</name>
    <dbReference type="NCBI Taxonomy" id="2285"/>
    <lineage>
        <taxon>Archaea</taxon>
        <taxon>Thermoproteota</taxon>
        <taxon>Thermoprotei</taxon>
        <taxon>Sulfolobales</taxon>
        <taxon>Sulfolobaceae</taxon>
        <taxon>Sulfolobus</taxon>
    </lineage>
</organism>
<dbReference type="OrthoDB" id="45383at2157"/>
<protein>
    <recommendedName>
        <fullName evidence="11">CDP-archaeol synthase</fullName>
        <ecNumber evidence="11">2.7.7.67</ecNumber>
    </recommendedName>
    <alternativeName>
        <fullName evidence="11">CDP-2,3-bis-(O-geranylgeranyl)-sn-glycerol synthase</fullName>
    </alternativeName>
</protein>
<keyword evidence="9 11" id="KW-0594">Phospholipid biosynthesis</keyword>
<dbReference type="AlphaFoldDB" id="A0A0U3FUX4"/>
<evidence type="ECO:0000256" key="5">
    <source>
        <dbReference type="ARBA" id="ARBA00022842"/>
    </source>
</evidence>
<evidence type="ECO:0000313" key="13">
    <source>
        <dbReference type="EMBL" id="ALU31566.1"/>
    </source>
</evidence>
<dbReference type="RefSeq" id="WP_015385516.1">
    <property type="nucleotide sequence ID" value="NZ_BHWZ01000001.1"/>
</dbReference>
<dbReference type="GO" id="GO:0005886">
    <property type="term" value="C:plasma membrane"/>
    <property type="evidence" value="ECO:0007669"/>
    <property type="project" value="UniProtKB-SubCell"/>
</dbReference>
<dbReference type="InterPro" id="IPR002726">
    <property type="entry name" value="CarS_archaea"/>
</dbReference>
<feature type="transmembrane region" description="Helical" evidence="11">
    <location>
        <begin position="77"/>
        <end position="97"/>
    </location>
</feature>
<evidence type="ECO:0000313" key="15">
    <source>
        <dbReference type="Proteomes" id="UP000065473"/>
    </source>
</evidence>
<keyword evidence="4 11" id="KW-0812">Transmembrane</keyword>
<keyword evidence="1 11" id="KW-1003">Cell membrane</keyword>
<comment type="pathway">
    <text evidence="11">Membrane lipid metabolism; glycerophospholipid metabolism.</text>
</comment>
<keyword evidence="2 11" id="KW-0444">Lipid biosynthesis</keyword>
<keyword evidence="6 11" id="KW-1133">Transmembrane helix</keyword>
<dbReference type="PANTHER" id="PTHR39650">
    <property type="entry name" value="CDP-ARCHAEOL SYNTHASE"/>
    <property type="match status" value="1"/>
</dbReference>
<proteinExistence type="inferred from homology"/>
<feature type="transmembrane region" description="Helical" evidence="11">
    <location>
        <begin position="134"/>
        <end position="156"/>
    </location>
</feature>
<comment type="similarity">
    <text evidence="11">Belongs to the CDP-archaeol synthase family.</text>
</comment>
<evidence type="ECO:0000256" key="10">
    <source>
        <dbReference type="ARBA" id="ARBA00023264"/>
    </source>
</evidence>
<dbReference type="STRING" id="1435377.SUSAZ_04095"/>
<evidence type="ECO:0000256" key="3">
    <source>
        <dbReference type="ARBA" id="ARBA00022679"/>
    </source>
</evidence>
<dbReference type="EC" id="2.7.7.67" evidence="11"/>
<sequence length="165" mass="18153">MFVIGLLLGLIYYIPALVANGSAPFIKSGTPIDFKRKLNDGRRVLGDGKTFEGLLLSLTFGTTVGAIISRFLGIEWIIIGFVESLGAMLGDMLGAFIKRRIGLERGARAPILDQLDFILGATVVLISFNVNLNIYQVVFVCVLVIALHMFTNYVAYRLKIKSVPW</sequence>
<name>A0A0U3FUX4_9CREN</name>
<evidence type="ECO:0000256" key="8">
    <source>
        <dbReference type="ARBA" id="ARBA00023136"/>
    </source>
</evidence>
<dbReference type="GO" id="GO:0043338">
    <property type="term" value="F:CDP-2,3-bis-(O-geranylgeranyl)-sn-glycerol synthase activity"/>
    <property type="evidence" value="ECO:0007669"/>
    <property type="project" value="UniProtKB-EC"/>
</dbReference>
<evidence type="ECO:0000256" key="2">
    <source>
        <dbReference type="ARBA" id="ARBA00022516"/>
    </source>
</evidence>
<evidence type="ECO:0000313" key="14">
    <source>
        <dbReference type="Proteomes" id="UP000060043"/>
    </source>
</evidence>
<dbReference type="Proteomes" id="UP000060043">
    <property type="component" value="Chromosome"/>
</dbReference>
<accession>A0A0U3FUX4</accession>
<dbReference type="PANTHER" id="PTHR39650:SF1">
    <property type="entry name" value="CDP-ARCHAEOL SYNTHASE"/>
    <property type="match status" value="1"/>
</dbReference>
<dbReference type="SMR" id="A0A0U3FUX4"/>
<dbReference type="NCBIfam" id="NF003114">
    <property type="entry name" value="PRK04032.1"/>
    <property type="match status" value="1"/>
</dbReference>
<evidence type="ECO:0000256" key="1">
    <source>
        <dbReference type="ARBA" id="ARBA00022475"/>
    </source>
</evidence>
<evidence type="ECO:0000256" key="7">
    <source>
        <dbReference type="ARBA" id="ARBA00023098"/>
    </source>
</evidence>
<dbReference type="Pfam" id="PF01864">
    <property type="entry name" value="CarS-like"/>
    <property type="match status" value="1"/>
</dbReference>
<dbReference type="GO" id="GO:0046474">
    <property type="term" value="P:glycerophospholipid biosynthetic process"/>
    <property type="evidence" value="ECO:0007669"/>
    <property type="project" value="UniProtKB-UniRule"/>
</dbReference>
<comment type="catalytic activity">
    <reaction evidence="11">
        <text>2,3-bis-O-(geranylgeranyl)-sn-glycerol 1-phosphate + CTP + H(+) = CDP-2,3-bis-O-(geranylgeranyl)-sn-glycerol + diphosphate</text>
        <dbReference type="Rhea" id="RHEA:25690"/>
        <dbReference type="ChEBI" id="CHEBI:15378"/>
        <dbReference type="ChEBI" id="CHEBI:33019"/>
        <dbReference type="ChEBI" id="CHEBI:37563"/>
        <dbReference type="ChEBI" id="CHEBI:58837"/>
        <dbReference type="ChEBI" id="CHEBI:58838"/>
        <dbReference type="EC" id="2.7.7.67"/>
    </reaction>
</comment>
<dbReference type="PaxDb" id="1435377-SUSAZ_04095"/>
<dbReference type="GeneID" id="14551408"/>
<keyword evidence="10 11" id="KW-1208">Phospholipid metabolism</keyword>
<comment type="function">
    <text evidence="11">Catalyzes the formation of CDP-2,3-bis-(O-geranylgeranyl)-sn-glycerol (CDP-archaeol) from 2,3-bis-(O-geranylgeranyl)-sn-glycerol 1-phosphate (DGGGP) and CTP. This reaction is the third ether-bond-formation step in the biosynthesis of archaeal membrane lipids.</text>
</comment>